<gene>
    <name evidence="1" type="primary">Lrguk</name>
    <name evidence="1" type="ORF">L345_17745</name>
</gene>
<organism evidence="1 2">
    <name type="scientific">Ophiophagus hannah</name>
    <name type="common">King cobra</name>
    <name type="synonym">Naja hannah</name>
    <dbReference type="NCBI Taxonomy" id="8665"/>
    <lineage>
        <taxon>Eukaryota</taxon>
        <taxon>Metazoa</taxon>
        <taxon>Chordata</taxon>
        <taxon>Craniata</taxon>
        <taxon>Vertebrata</taxon>
        <taxon>Euteleostomi</taxon>
        <taxon>Lepidosauria</taxon>
        <taxon>Squamata</taxon>
        <taxon>Bifurcata</taxon>
        <taxon>Unidentata</taxon>
        <taxon>Episquamata</taxon>
        <taxon>Toxicofera</taxon>
        <taxon>Serpentes</taxon>
        <taxon>Colubroidea</taxon>
        <taxon>Elapidae</taxon>
        <taxon>Elapinae</taxon>
        <taxon>Ophiophagus</taxon>
    </lineage>
</organism>
<sequence length="56" mass="6766">MTHIMYSMMQPQHIFNSTLPSLDAPYPMLVLTGPLACWKRELCHRLCRKFNNYFRY</sequence>
<proteinExistence type="predicted"/>
<dbReference type="EMBL" id="AZIM01018878">
    <property type="protein sequence ID" value="ETE56544.1"/>
    <property type="molecule type" value="Genomic_DNA"/>
</dbReference>
<keyword evidence="1" id="KW-0418">Kinase</keyword>
<dbReference type="AlphaFoldDB" id="V8N2S1"/>
<dbReference type="GO" id="GO:0016301">
    <property type="term" value="F:kinase activity"/>
    <property type="evidence" value="ECO:0007669"/>
    <property type="project" value="UniProtKB-KW"/>
</dbReference>
<dbReference type="OrthoDB" id="9045008at2759"/>
<evidence type="ECO:0000313" key="1">
    <source>
        <dbReference type="EMBL" id="ETE56544.1"/>
    </source>
</evidence>
<feature type="non-terminal residue" evidence="1">
    <location>
        <position position="56"/>
    </location>
</feature>
<keyword evidence="2" id="KW-1185">Reference proteome</keyword>
<reference evidence="1 2" key="1">
    <citation type="journal article" date="2013" name="Proc. Natl. Acad. Sci. U.S.A.">
        <title>The king cobra genome reveals dynamic gene evolution and adaptation in the snake venom system.</title>
        <authorList>
            <person name="Vonk F.J."/>
            <person name="Casewell N.R."/>
            <person name="Henkel C.V."/>
            <person name="Heimberg A.M."/>
            <person name="Jansen H.J."/>
            <person name="McCleary R.J."/>
            <person name="Kerkkamp H.M."/>
            <person name="Vos R.A."/>
            <person name="Guerreiro I."/>
            <person name="Calvete J.J."/>
            <person name="Wuster W."/>
            <person name="Woods A.E."/>
            <person name="Logan J.M."/>
            <person name="Harrison R.A."/>
            <person name="Castoe T.A."/>
            <person name="de Koning A.P."/>
            <person name="Pollock D.D."/>
            <person name="Yandell M."/>
            <person name="Calderon D."/>
            <person name="Renjifo C."/>
            <person name="Currier R.B."/>
            <person name="Salgado D."/>
            <person name="Pla D."/>
            <person name="Sanz L."/>
            <person name="Hyder A.S."/>
            <person name="Ribeiro J.M."/>
            <person name="Arntzen J.W."/>
            <person name="van den Thillart G.E."/>
            <person name="Boetzer M."/>
            <person name="Pirovano W."/>
            <person name="Dirks R.P."/>
            <person name="Spaink H.P."/>
            <person name="Duboule D."/>
            <person name="McGlinn E."/>
            <person name="Kini R.M."/>
            <person name="Richardson M.K."/>
        </authorList>
    </citation>
    <scope>NUCLEOTIDE SEQUENCE</scope>
    <source>
        <tissue evidence="1">Blood</tissue>
    </source>
</reference>
<dbReference type="Proteomes" id="UP000018936">
    <property type="component" value="Unassembled WGS sequence"/>
</dbReference>
<comment type="caution">
    <text evidence="1">The sequence shown here is derived from an EMBL/GenBank/DDBJ whole genome shotgun (WGS) entry which is preliminary data.</text>
</comment>
<protein>
    <submittedName>
        <fullName evidence="1">Leucine-rich repeat and guanylate kinase domain-containing protein</fullName>
    </submittedName>
</protein>
<evidence type="ECO:0000313" key="2">
    <source>
        <dbReference type="Proteomes" id="UP000018936"/>
    </source>
</evidence>
<keyword evidence="1" id="KW-0808">Transferase</keyword>
<name>V8N2S1_OPHHA</name>
<accession>V8N2S1</accession>